<keyword evidence="1" id="KW-0472">Membrane</keyword>
<reference evidence="2 3" key="1">
    <citation type="submission" date="2019-07" db="EMBL/GenBank/DDBJ databases">
        <title>The pathways for chlorine oxyanion respiration interact through the shared metabolite chlorate.</title>
        <authorList>
            <person name="Barnum T.P."/>
            <person name="Cheng Y."/>
            <person name="Hill K.A."/>
            <person name="Lucas L.N."/>
            <person name="Carlson H.K."/>
            <person name="Coates J.D."/>
        </authorList>
    </citation>
    <scope>NUCLEOTIDE SEQUENCE [LARGE SCALE GENOMIC DNA]</scope>
    <source>
        <strain evidence="2">BK-3</strain>
    </source>
</reference>
<dbReference type="EMBL" id="VMRY01000080">
    <property type="protein sequence ID" value="TVT51914.1"/>
    <property type="molecule type" value="Genomic_DNA"/>
</dbReference>
<feature type="transmembrane region" description="Helical" evidence="1">
    <location>
        <begin position="6"/>
        <end position="29"/>
    </location>
</feature>
<evidence type="ECO:0000313" key="3">
    <source>
        <dbReference type="Proteomes" id="UP000317355"/>
    </source>
</evidence>
<evidence type="ECO:0000256" key="1">
    <source>
        <dbReference type="SAM" id="Phobius"/>
    </source>
</evidence>
<keyword evidence="1" id="KW-0812">Transmembrane</keyword>
<name>A0A558CT18_9GAMM</name>
<dbReference type="AlphaFoldDB" id="A0A558CT18"/>
<proteinExistence type="predicted"/>
<evidence type="ECO:0000313" key="2">
    <source>
        <dbReference type="EMBL" id="TVT51914.1"/>
    </source>
</evidence>
<organism evidence="2 3">
    <name type="scientific">Sedimenticola thiotaurini</name>
    <dbReference type="NCBI Taxonomy" id="1543721"/>
    <lineage>
        <taxon>Bacteria</taxon>
        <taxon>Pseudomonadati</taxon>
        <taxon>Pseudomonadota</taxon>
        <taxon>Gammaproteobacteria</taxon>
        <taxon>Chromatiales</taxon>
        <taxon>Sedimenticolaceae</taxon>
        <taxon>Sedimenticola</taxon>
    </lineage>
</organism>
<protein>
    <submittedName>
        <fullName evidence="2">SHOCT domain-containing protein</fullName>
    </submittedName>
</protein>
<dbReference type="Proteomes" id="UP000317355">
    <property type="component" value="Unassembled WGS sequence"/>
</dbReference>
<keyword evidence="1" id="KW-1133">Transmembrane helix</keyword>
<accession>A0A558CT18</accession>
<comment type="caution">
    <text evidence="2">The sequence shown here is derived from an EMBL/GenBank/DDBJ whole genome shotgun (WGS) entry which is preliminary data.</text>
</comment>
<gene>
    <name evidence="2" type="ORF">FHK82_14645</name>
</gene>
<sequence>METSAFGFWAMLAFWGSAIGGIVLGISWAKMKGRNPVTSSLLEKSLKRRLDSGEITRESFDQKMSELKKNG</sequence>